<feature type="region of interest" description="Disordered" evidence="1">
    <location>
        <begin position="130"/>
        <end position="186"/>
    </location>
</feature>
<comment type="caution">
    <text evidence="2">The sequence shown here is derived from an EMBL/GenBank/DDBJ whole genome shotgun (WGS) entry which is preliminary data.</text>
</comment>
<accession>A0A8I1KAP2</accession>
<evidence type="ECO:0000313" key="3">
    <source>
        <dbReference type="Proteomes" id="UP000658390"/>
    </source>
</evidence>
<dbReference type="EMBL" id="JAEKCZ010000061">
    <property type="protein sequence ID" value="MBJ2260116.1"/>
    <property type="molecule type" value="Genomic_DNA"/>
</dbReference>
<name>A0A8I1KAP2_9PSED</name>
<dbReference type="Gene3D" id="1.10.10.10">
    <property type="entry name" value="Winged helix-like DNA-binding domain superfamily/Winged helix DNA-binding domain"/>
    <property type="match status" value="1"/>
</dbReference>
<evidence type="ECO:0000256" key="1">
    <source>
        <dbReference type="SAM" id="MobiDB-lite"/>
    </source>
</evidence>
<protein>
    <submittedName>
        <fullName evidence="2">Helix-turn-helix domain-containing protein</fullName>
    </submittedName>
</protein>
<organism evidence="2 3">
    <name type="scientific">Pseudomonas psychrophila</name>
    <dbReference type="NCBI Taxonomy" id="122355"/>
    <lineage>
        <taxon>Bacteria</taxon>
        <taxon>Pseudomonadati</taxon>
        <taxon>Pseudomonadota</taxon>
        <taxon>Gammaproteobacteria</taxon>
        <taxon>Pseudomonadales</taxon>
        <taxon>Pseudomonadaceae</taxon>
        <taxon>Pseudomonas</taxon>
    </lineage>
</organism>
<dbReference type="AlphaFoldDB" id="A0A8I1KAP2"/>
<proteinExistence type="predicted"/>
<reference evidence="2" key="1">
    <citation type="submission" date="2020-12" db="EMBL/GenBank/DDBJ databases">
        <title>Antibiotic resistance and phylogeny of Pseudomonas spp. isolated over three decades from chicken meat in the Norwegian food chain.</title>
        <authorList>
            <person name="Moen B."/>
        </authorList>
    </citation>
    <scope>NUCLEOTIDE SEQUENCE</scope>
    <source>
        <strain evidence="2">MF6762</strain>
    </source>
</reference>
<dbReference type="InterPro" id="IPR036388">
    <property type="entry name" value="WH-like_DNA-bd_sf"/>
</dbReference>
<dbReference type="Proteomes" id="UP000658390">
    <property type="component" value="Unassembled WGS sequence"/>
</dbReference>
<sequence length="186" mass="20014">MTRIGRPAPPESGRNTWVQTERAAHEAWARLITRAPMAARLAHVLVANMDTTSNAVVASQATIGELMGGVHRNTVRKAIQVLEAERWIEVLQIGGKGGALAYVVNSRVAWGQSREAIRHAAFAARVLVSSSEQTESGDERPPLRQIPVLLRGERQLPSGPSGEPPSQPALDGLEPDLPSLNDEPDA</sequence>
<evidence type="ECO:0000313" key="2">
    <source>
        <dbReference type="EMBL" id="MBJ2260116.1"/>
    </source>
</evidence>
<gene>
    <name evidence="2" type="ORF">JFT45_26880</name>
</gene>